<keyword evidence="5" id="KW-0812">Transmembrane</keyword>
<evidence type="ECO:0000256" key="15">
    <source>
        <dbReference type="SAM" id="SignalP"/>
    </source>
</evidence>
<dbReference type="GO" id="GO:0032580">
    <property type="term" value="C:Golgi cisterna membrane"/>
    <property type="evidence" value="ECO:0007669"/>
    <property type="project" value="UniProtKB-SubCell"/>
</dbReference>
<dbReference type="OrthoDB" id="10264956at2759"/>
<dbReference type="PANTHER" id="PTHR46059:SF1">
    <property type="entry name" value="BETA-GALACTOSIDE ALPHA-2,6-SIALYLTRANSFERASE"/>
    <property type="match status" value="1"/>
</dbReference>
<keyword evidence="17" id="KW-1185">Reference proteome</keyword>
<feature type="signal peptide" evidence="15">
    <location>
        <begin position="1"/>
        <end position="31"/>
    </location>
</feature>
<evidence type="ECO:0000256" key="14">
    <source>
        <dbReference type="SAM" id="MobiDB-lite"/>
    </source>
</evidence>
<dbReference type="PANTHER" id="PTHR46059">
    <property type="entry name" value="BETA-GALACTOSIDE ALPHA-2,6-SIALYLTRANSFERASE"/>
    <property type="match status" value="1"/>
</dbReference>
<evidence type="ECO:0000256" key="5">
    <source>
        <dbReference type="ARBA" id="ARBA00022692"/>
    </source>
</evidence>
<dbReference type="Gene3D" id="3.90.1480.20">
    <property type="entry name" value="Glycosyl transferase family 29"/>
    <property type="match status" value="1"/>
</dbReference>
<dbReference type="EMBL" id="CP031041">
    <property type="protein sequence ID" value="QDZ22576.1"/>
    <property type="molecule type" value="Genomic_DNA"/>
</dbReference>
<evidence type="ECO:0000256" key="11">
    <source>
        <dbReference type="ARBA" id="ARBA00023180"/>
    </source>
</evidence>
<sequence>MRVTKGRRARAWVVASLGLLLVLALSSPGWGVSAEGRRRRRRGKKSSSPSRGPATASNFKPCQTAEDCTPGELCSFGKCRCPILYRGPGCTTVNPTRGKWCVTPFSGYLRNGYNPKLNFTSCAVVGNSNSVKDKEWGEEIDAHSVVIRFNEAPTVGYKKYVGDWHPGTIRIQNKERGGFAERKGEHCVVWPNNVYQRRRSDKKCDVHRMKNSFAAYARTYWKAHSPPGGGYASRQRAKMSNGFLGIVVALHKCAHVDVYGFTQGSGHYFKKFTGKPKGFGNPNKAIIMNKRPHGQRHSWSAEKACIKRLSDEIPEVRATNATRVMPRKRPVLTQTQTLFCLFSLVSSVHIPLV</sequence>
<dbReference type="GO" id="GO:0003835">
    <property type="term" value="F:beta-galactoside alpha-2,6-sialyltransferase activity"/>
    <property type="evidence" value="ECO:0007669"/>
    <property type="project" value="UniProtKB-EC"/>
</dbReference>
<evidence type="ECO:0000256" key="13">
    <source>
        <dbReference type="ARBA" id="ARBA00034329"/>
    </source>
</evidence>
<evidence type="ECO:0000256" key="7">
    <source>
        <dbReference type="ARBA" id="ARBA00022989"/>
    </source>
</evidence>
<comment type="similarity">
    <text evidence="2">Belongs to the glycosyltransferase 29 family.</text>
</comment>
<evidence type="ECO:0000313" key="16">
    <source>
        <dbReference type="EMBL" id="QDZ22576.1"/>
    </source>
</evidence>
<evidence type="ECO:0000256" key="9">
    <source>
        <dbReference type="ARBA" id="ARBA00023136"/>
    </source>
</evidence>
<feature type="chain" id="PRO_5022760284" description="beta-galactoside alpha-(2,6)-sialyltransferase" evidence="15">
    <location>
        <begin position="32"/>
        <end position="353"/>
    </location>
</feature>
<dbReference type="Proteomes" id="UP000316726">
    <property type="component" value="Chromosome 8"/>
</dbReference>
<name>A0A5B8MQ17_9CHLO</name>
<keyword evidence="9" id="KW-0472">Membrane</keyword>
<evidence type="ECO:0000256" key="6">
    <source>
        <dbReference type="ARBA" id="ARBA00022968"/>
    </source>
</evidence>
<reference evidence="16 17" key="1">
    <citation type="submission" date="2018-07" db="EMBL/GenBank/DDBJ databases">
        <title>The complete nuclear genome of the prasinophyte Chloropicon primus (CCMP1205).</title>
        <authorList>
            <person name="Pombert J.-F."/>
            <person name="Otis C."/>
            <person name="Turmel M."/>
            <person name="Lemieux C."/>
        </authorList>
    </citation>
    <scope>NUCLEOTIDE SEQUENCE [LARGE SCALE GENOMIC DNA]</scope>
    <source>
        <strain evidence="16 17">CCMP1205</strain>
    </source>
</reference>
<evidence type="ECO:0000256" key="4">
    <source>
        <dbReference type="ARBA" id="ARBA00022679"/>
    </source>
</evidence>
<feature type="region of interest" description="Disordered" evidence="14">
    <location>
        <begin position="31"/>
        <end position="58"/>
    </location>
</feature>
<gene>
    <name evidence="16" type="ORF">A3770_08p50940</name>
</gene>
<evidence type="ECO:0000313" key="17">
    <source>
        <dbReference type="Proteomes" id="UP000316726"/>
    </source>
</evidence>
<keyword evidence="4" id="KW-0808">Transferase</keyword>
<keyword evidence="15" id="KW-0732">Signal</keyword>
<proteinExistence type="inferred from homology"/>
<keyword evidence="3" id="KW-0328">Glycosyltransferase</keyword>
<keyword evidence="11" id="KW-0325">Glycoprotein</keyword>
<accession>A0A5B8MQ17</accession>
<comment type="catalytic activity">
    <reaction evidence="12">
        <text>a beta-D-galactoside + CMP-N-acetyl-beta-neuraminate = an N-acetyl-alpha-neuraminyl-(2-&gt;6)-beta-D-galactosyl derivative + CMP + H(+)</text>
        <dbReference type="Rhea" id="RHEA:52104"/>
        <dbReference type="ChEBI" id="CHEBI:15378"/>
        <dbReference type="ChEBI" id="CHEBI:28034"/>
        <dbReference type="ChEBI" id="CHEBI:57812"/>
        <dbReference type="ChEBI" id="CHEBI:60377"/>
        <dbReference type="ChEBI" id="CHEBI:136398"/>
        <dbReference type="EC" id="2.4.3.1"/>
    </reaction>
</comment>
<evidence type="ECO:0000256" key="8">
    <source>
        <dbReference type="ARBA" id="ARBA00023034"/>
    </source>
</evidence>
<evidence type="ECO:0000256" key="1">
    <source>
        <dbReference type="ARBA" id="ARBA00004447"/>
    </source>
</evidence>
<keyword evidence="6" id="KW-0735">Signal-anchor</keyword>
<evidence type="ECO:0000256" key="10">
    <source>
        <dbReference type="ARBA" id="ARBA00023157"/>
    </source>
</evidence>
<dbReference type="InterPro" id="IPR001675">
    <property type="entry name" value="Glyco_trans_29"/>
</dbReference>
<keyword evidence="8" id="KW-0333">Golgi apparatus</keyword>
<organism evidence="16 17">
    <name type="scientific">Chloropicon primus</name>
    <dbReference type="NCBI Taxonomy" id="1764295"/>
    <lineage>
        <taxon>Eukaryota</taxon>
        <taxon>Viridiplantae</taxon>
        <taxon>Chlorophyta</taxon>
        <taxon>Chloropicophyceae</taxon>
        <taxon>Chloropicales</taxon>
        <taxon>Chloropicaceae</taxon>
        <taxon>Chloropicon</taxon>
    </lineage>
</organism>
<dbReference type="InterPro" id="IPR038578">
    <property type="entry name" value="GT29-like_sf"/>
</dbReference>
<keyword evidence="10" id="KW-1015">Disulfide bond</keyword>
<evidence type="ECO:0000256" key="12">
    <source>
        <dbReference type="ARBA" id="ARBA00034249"/>
    </source>
</evidence>
<evidence type="ECO:0000256" key="2">
    <source>
        <dbReference type="ARBA" id="ARBA00006003"/>
    </source>
</evidence>
<dbReference type="EC" id="2.4.3.1" evidence="13"/>
<dbReference type="AlphaFoldDB" id="A0A5B8MQ17"/>
<protein>
    <recommendedName>
        <fullName evidence="13">beta-galactoside alpha-(2,6)-sialyltransferase</fullName>
        <ecNumber evidence="13">2.4.3.1</ecNumber>
    </recommendedName>
</protein>
<comment type="subcellular location">
    <subcellularLocation>
        <location evidence="1">Golgi apparatus</location>
        <location evidence="1">Golgi stack membrane</location>
        <topology evidence="1">Single-pass type II membrane protein</topology>
    </subcellularLocation>
</comment>
<dbReference type="Pfam" id="PF00777">
    <property type="entry name" value="Glyco_transf_29"/>
    <property type="match status" value="2"/>
</dbReference>
<keyword evidence="7" id="KW-1133">Transmembrane helix</keyword>
<evidence type="ECO:0000256" key="3">
    <source>
        <dbReference type="ARBA" id="ARBA00022676"/>
    </source>
</evidence>